<protein>
    <recommendedName>
        <fullName evidence="1">EB domain-containing protein</fullName>
    </recommendedName>
</protein>
<keyword evidence="3" id="KW-1185">Reference proteome</keyword>
<dbReference type="PANTHER" id="PTHR39069">
    <property type="entry name" value="ECDYSONE-INDUCIBLE GENE E1, ISOFORM A"/>
    <property type="match status" value="1"/>
</dbReference>
<dbReference type="AlphaFoldDB" id="A0ABD1DL29"/>
<evidence type="ECO:0000313" key="2">
    <source>
        <dbReference type="EMBL" id="KAL1400443.1"/>
    </source>
</evidence>
<dbReference type="Pfam" id="PF01683">
    <property type="entry name" value="EB"/>
    <property type="match status" value="2"/>
</dbReference>
<evidence type="ECO:0000313" key="3">
    <source>
        <dbReference type="Proteomes" id="UP001562425"/>
    </source>
</evidence>
<sequence length="354" mass="39400">MLFSGGHTKPYDNNFGLLLVLQLICFFVPFSSVVPGARGQAFVRRTSSVCRVDSECPTNAYCEHSNPPTGFGICSCLQGHFILTHNFTRECIRFATAIGDYCQYDDQCQYVLSTDSECRANSCQCREGTHYVERERRCYKTSYLGQYCRLTNNCIGDDTYCRDGVCVCAVGKHPNAARNLCLPDVYLGEKCYRDEECTAENTRSAATLARAMAHTATRMRVPNSEHVRHYSIPAAGKRTDLRREEDLQCMYQIPFSRCQIAPAPSGEIVGNCTCANGYHQIGYKCYTTVYLNGICEVDENCALDPDTSCVEGRCRCVDHMLEIDGKCSLGSRCLPSPYGAVILVVLLSIKAIAF</sequence>
<evidence type="ECO:0000259" key="1">
    <source>
        <dbReference type="Pfam" id="PF01683"/>
    </source>
</evidence>
<dbReference type="EMBL" id="JBEHCU010005247">
    <property type="protein sequence ID" value="KAL1400443.1"/>
    <property type="molecule type" value="Genomic_DNA"/>
</dbReference>
<accession>A0ABD1DL29</accession>
<organism evidence="2 3">
    <name type="scientific">Culex pipiens pipiens</name>
    <name type="common">Northern house mosquito</name>
    <dbReference type="NCBI Taxonomy" id="38569"/>
    <lineage>
        <taxon>Eukaryota</taxon>
        <taxon>Metazoa</taxon>
        <taxon>Ecdysozoa</taxon>
        <taxon>Arthropoda</taxon>
        <taxon>Hexapoda</taxon>
        <taxon>Insecta</taxon>
        <taxon>Pterygota</taxon>
        <taxon>Neoptera</taxon>
        <taxon>Endopterygota</taxon>
        <taxon>Diptera</taxon>
        <taxon>Nematocera</taxon>
        <taxon>Culicoidea</taxon>
        <taxon>Culicidae</taxon>
        <taxon>Culicinae</taxon>
        <taxon>Culicini</taxon>
        <taxon>Culex</taxon>
        <taxon>Culex</taxon>
    </lineage>
</organism>
<dbReference type="InterPro" id="IPR006149">
    <property type="entry name" value="EB_dom"/>
</dbReference>
<reference evidence="2 3" key="1">
    <citation type="submission" date="2024-05" db="EMBL/GenBank/DDBJ databases">
        <title>Culex pipiens pipiens assembly and annotation.</title>
        <authorList>
            <person name="Alout H."/>
            <person name="Durand T."/>
        </authorList>
    </citation>
    <scope>NUCLEOTIDE SEQUENCE [LARGE SCALE GENOMIC DNA]</scope>
    <source>
        <strain evidence="2">HA-2024</strain>
        <tissue evidence="2">Whole body</tissue>
    </source>
</reference>
<comment type="caution">
    <text evidence="2">The sequence shown here is derived from an EMBL/GenBank/DDBJ whole genome shotgun (WGS) entry which is preliminary data.</text>
</comment>
<feature type="domain" description="EB" evidence="1">
    <location>
        <begin position="131"/>
        <end position="175"/>
    </location>
</feature>
<gene>
    <name evidence="2" type="ORF">pipiens_007428</name>
</gene>
<proteinExistence type="predicted"/>
<dbReference type="Proteomes" id="UP001562425">
    <property type="component" value="Unassembled WGS sequence"/>
</dbReference>
<dbReference type="PANTHER" id="PTHR39069:SF9">
    <property type="entry name" value="EB DOMAIN-CONTAINING PROTEIN"/>
    <property type="match status" value="1"/>
</dbReference>
<feature type="domain" description="EB" evidence="1">
    <location>
        <begin position="274"/>
        <end position="327"/>
    </location>
</feature>
<name>A0ABD1DL29_CULPP</name>